<dbReference type="AlphaFoldDB" id="A0A383R8W1"/>
<accession>A0A383R8W1</accession>
<reference evidence="3" key="1">
    <citation type="submission" date="2018-08" db="EMBL/GenBank/DDBJ databases">
        <authorList>
            <person name="Chevrot R."/>
        </authorList>
    </citation>
    <scope>NUCLEOTIDE SEQUENCE [LARGE SCALE GENOMIC DNA]</scope>
</reference>
<feature type="region of interest" description="Disordered" evidence="1">
    <location>
        <begin position="27"/>
        <end position="54"/>
    </location>
</feature>
<organism evidence="2 3">
    <name type="scientific">Paenibacillus alvei</name>
    <name type="common">Bacillus alvei</name>
    <dbReference type="NCBI Taxonomy" id="44250"/>
    <lineage>
        <taxon>Bacteria</taxon>
        <taxon>Bacillati</taxon>
        <taxon>Bacillota</taxon>
        <taxon>Bacilli</taxon>
        <taxon>Bacillales</taxon>
        <taxon>Paenibacillaceae</taxon>
        <taxon>Paenibacillus</taxon>
    </lineage>
</organism>
<dbReference type="EMBL" id="LS992241">
    <property type="protein sequence ID" value="SYX83388.1"/>
    <property type="molecule type" value="Genomic_DNA"/>
</dbReference>
<feature type="compositionally biased region" description="Polar residues" evidence="1">
    <location>
        <begin position="27"/>
        <end position="42"/>
    </location>
</feature>
<evidence type="ECO:0000313" key="2">
    <source>
        <dbReference type="EMBL" id="SYX83388.1"/>
    </source>
</evidence>
<dbReference type="Proteomes" id="UP000304148">
    <property type="component" value="Chromosome"/>
</dbReference>
<evidence type="ECO:0000256" key="1">
    <source>
        <dbReference type="SAM" id="MobiDB-lite"/>
    </source>
</evidence>
<protein>
    <submittedName>
        <fullName evidence="2">Uncharacterized protein</fullName>
    </submittedName>
</protein>
<gene>
    <name evidence="2" type="ORF">PBLR_11810</name>
</gene>
<proteinExistence type="predicted"/>
<name>A0A383R8W1_PAEAL</name>
<sequence>MQGSPPQYQYRSKYYDSQGTIMIIANTHTQPPAGSAPSSLIEQNKKPDSKRNHA</sequence>
<evidence type="ECO:0000313" key="3">
    <source>
        <dbReference type="Proteomes" id="UP000304148"/>
    </source>
</evidence>
<feature type="compositionally biased region" description="Basic and acidic residues" evidence="1">
    <location>
        <begin position="43"/>
        <end position="54"/>
    </location>
</feature>